<keyword evidence="9" id="KW-1185">Reference proteome</keyword>
<feature type="modified residue" description="N6-(pyridoxal phosphate)lysine" evidence="7">
    <location>
        <position position="190"/>
    </location>
</feature>
<dbReference type="InterPro" id="IPR015421">
    <property type="entry name" value="PyrdxlP-dep_Trfase_major"/>
</dbReference>
<evidence type="ECO:0000256" key="7">
    <source>
        <dbReference type="PIRSR" id="PIRSR000390-2"/>
    </source>
</evidence>
<evidence type="ECO:0000256" key="2">
    <source>
        <dbReference type="ARBA" id="ARBA00022576"/>
    </source>
</evidence>
<keyword evidence="4 7" id="KW-0663">Pyridoxal phosphate</keyword>
<evidence type="ECO:0000256" key="4">
    <source>
        <dbReference type="ARBA" id="ARBA00022898"/>
    </source>
</evidence>
<dbReference type="AlphaFoldDB" id="A0A4Q9HRR0"/>
<keyword evidence="2" id="KW-0032">Aminotransferase</keyword>
<dbReference type="PANTHER" id="PTHR30244:SF34">
    <property type="entry name" value="DTDP-4-AMINO-4,6-DIDEOXYGALACTOSE TRANSAMINASE"/>
    <property type="match status" value="1"/>
</dbReference>
<evidence type="ECO:0000313" key="9">
    <source>
        <dbReference type="Proteomes" id="UP000292452"/>
    </source>
</evidence>
<evidence type="ECO:0000256" key="6">
    <source>
        <dbReference type="PIRSR" id="PIRSR000390-1"/>
    </source>
</evidence>
<dbReference type="PANTHER" id="PTHR30244">
    <property type="entry name" value="TRANSAMINASE"/>
    <property type="match status" value="1"/>
</dbReference>
<dbReference type="InterPro" id="IPR000653">
    <property type="entry name" value="DegT/StrS_aminotransferase"/>
</dbReference>
<protein>
    <recommendedName>
        <fullName evidence="10">DegT/DnrJ/EryC1/StrS family aminotransferase</fullName>
    </recommendedName>
</protein>
<comment type="similarity">
    <text evidence="5">Belongs to the DegT/DnrJ/EryC1 family. L-glutamine:2-deoxy-scyllo-inosose/scyllo-inosose aminotransferase subfamily.</text>
</comment>
<dbReference type="PIRSF" id="PIRSF000390">
    <property type="entry name" value="PLP_StrS"/>
    <property type="match status" value="1"/>
</dbReference>
<evidence type="ECO:0000256" key="5">
    <source>
        <dbReference type="ARBA" id="ARBA00038398"/>
    </source>
</evidence>
<feature type="active site" description="Proton acceptor" evidence="6">
    <location>
        <position position="190"/>
    </location>
</feature>
<dbReference type="GO" id="GO:0030170">
    <property type="term" value="F:pyridoxal phosphate binding"/>
    <property type="evidence" value="ECO:0007669"/>
    <property type="project" value="TreeGrafter"/>
</dbReference>
<organism evidence="8 9">
    <name type="scientific">Streptomyces kasugaensis</name>
    <dbReference type="NCBI Taxonomy" id="1946"/>
    <lineage>
        <taxon>Bacteria</taxon>
        <taxon>Bacillati</taxon>
        <taxon>Actinomycetota</taxon>
        <taxon>Actinomycetes</taxon>
        <taxon>Kitasatosporales</taxon>
        <taxon>Streptomycetaceae</taxon>
        <taxon>Streptomyces</taxon>
    </lineage>
</organism>
<sequence length="386" mass="41216">MTVLNPHQFFDLSREDPQSLTHFRTTLADGQLFRYVEGDRESANTLIERHFAGYFRKEAATAVANGTVGLRLALSALGIGPGDRVLVSAYSFIACAMAVSAVGAVPVPLDMDTALTPDTAALESPDGPVAAVLIVHVQGHAVPAGRLRELCDRLGVPLIEDVCQALGAASADGRAGELADVAVTSFQQSKQISSGEGGLVAGGAELVERVYRMADLGAVRHDGGLPDWDDERALVGDNLRMTELQASLVMDQALTLEQTLARQRDRRTRLREQLGADTPVLDSSHPEGDAASHTLFVARSAGDAAEFCTGLAARGVLARVVWKKTYPEHGLFRRVLSSEAHPRPEKAAALAPRILSVPTSKYLTDAAVSRVAEAVVALRHHLVQER</sequence>
<dbReference type="RefSeq" id="WP_131124463.1">
    <property type="nucleotide sequence ID" value="NZ_SIXH01000204.1"/>
</dbReference>
<gene>
    <name evidence="8" type="ORF">EYS09_21560</name>
</gene>
<dbReference type="Proteomes" id="UP000292452">
    <property type="component" value="Unassembled WGS sequence"/>
</dbReference>
<evidence type="ECO:0000256" key="3">
    <source>
        <dbReference type="ARBA" id="ARBA00022679"/>
    </source>
</evidence>
<dbReference type="Pfam" id="PF01041">
    <property type="entry name" value="DegT_DnrJ_EryC1"/>
    <property type="match status" value="1"/>
</dbReference>
<comment type="cofactor">
    <cofactor evidence="1">
        <name>pyridoxal 5'-phosphate</name>
        <dbReference type="ChEBI" id="CHEBI:597326"/>
    </cofactor>
</comment>
<dbReference type="Gene3D" id="3.40.640.10">
    <property type="entry name" value="Type I PLP-dependent aspartate aminotransferase-like (Major domain)"/>
    <property type="match status" value="1"/>
</dbReference>
<reference evidence="8 9" key="1">
    <citation type="submission" date="2019-02" db="EMBL/GenBank/DDBJ databases">
        <title>Draft Genome Sequence of Streptomyces sp. AM-2504, identified by 16S rRNA comparative analysis as a Streptomyces Kasugaensis strain.</title>
        <authorList>
            <person name="Napolioni V."/>
            <person name="Giuliodori A.M."/>
            <person name="Spurio R."/>
            <person name="Fabbretti A."/>
        </authorList>
    </citation>
    <scope>NUCLEOTIDE SEQUENCE [LARGE SCALE GENOMIC DNA]</scope>
    <source>
        <strain evidence="8 9">AM-2504</strain>
    </source>
</reference>
<accession>A0A4Q9HRR0</accession>
<dbReference type="GO" id="GO:0008483">
    <property type="term" value="F:transaminase activity"/>
    <property type="evidence" value="ECO:0007669"/>
    <property type="project" value="UniProtKB-KW"/>
</dbReference>
<evidence type="ECO:0000313" key="8">
    <source>
        <dbReference type="EMBL" id="TBO57652.1"/>
    </source>
</evidence>
<dbReference type="SUPFAM" id="SSF53383">
    <property type="entry name" value="PLP-dependent transferases"/>
    <property type="match status" value="1"/>
</dbReference>
<evidence type="ECO:0008006" key="10">
    <source>
        <dbReference type="Google" id="ProtNLM"/>
    </source>
</evidence>
<dbReference type="GO" id="GO:0000271">
    <property type="term" value="P:polysaccharide biosynthetic process"/>
    <property type="evidence" value="ECO:0007669"/>
    <property type="project" value="TreeGrafter"/>
</dbReference>
<name>A0A4Q9HRR0_STRKA</name>
<evidence type="ECO:0000256" key="1">
    <source>
        <dbReference type="ARBA" id="ARBA00001933"/>
    </source>
</evidence>
<proteinExistence type="inferred from homology"/>
<dbReference type="EMBL" id="SIXH01000204">
    <property type="protein sequence ID" value="TBO57652.1"/>
    <property type="molecule type" value="Genomic_DNA"/>
</dbReference>
<dbReference type="InterPro" id="IPR015424">
    <property type="entry name" value="PyrdxlP-dep_Trfase"/>
</dbReference>
<comment type="caution">
    <text evidence="8">The sequence shown here is derived from an EMBL/GenBank/DDBJ whole genome shotgun (WGS) entry which is preliminary data.</text>
</comment>
<keyword evidence="3" id="KW-0808">Transferase</keyword>